<evidence type="ECO:0000313" key="3">
    <source>
        <dbReference type="Proteomes" id="UP000316781"/>
    </source>
</evidence>
<keyword evidence="1" id="KW-0698">rRNA processing</keyword>
<comment type="function">
    <text evidence="1">Specifically methylates the adenine in position 2030 of 23S rRNA.</text>
</comment>
<keyword evidence="1" id="KW-0694">RNA-binding</keyword>
<dbReference type="Proteomes" id="UP000316781">
    <property type="component" value="Unassembled WGS sequence"/>
</dbReference>
<comment type="subunit">
    <text evidence="1">Monomer.</text>
</comment>
<comment type="catalytic activity">
    <reaction evidence="1">
        <text>adenosine(2030) in 23S rRNA + S-adenosyl-L-methionine = N(6)-methyladenosine(2030) in 23S rRNA + S-adenosyl-L-homocysteine + H(+)</text>
        <dbReference type="Rhea" id="RHEA:43736"/>
        <dbReference type="Rhea" id="RHEA-COMP:10668"/>
        <dbReference type="Rhea" id="RHEA-COMP:10669"/>
        <dbReference type="ChEBI" id="CHEBI:15378"/>
        <dbReference type="ChEBI" id="CHEBI:57856"/>
        <dbReference type="ChEBI" id="CHEBI:59789"/>
        <dbReference type="ChEBI" id="CHEBI:74411"/>
        <dbReference type="ChEBI" id="CHEBI:74449"/>
        <dbReference type="EC" id="2.1.1.266"/>
    </reaction>
</comment>
<accession>A0A549T358</accession>
<dbReference type="EC" id="2.1.1.266" evidence="1"/>
<organism evidence="2 3">
    <name type="scientific">Methylosinus sporium</name>
    <dbReference type="NCBI Taxonomy" id="428"/>
    <lineage>
        <taxon>Bacteria</taxon>
        <taxon>Pseudomonadati</taxon>
        <taxon>Pseudomonadota</taxon>
        <taxon>Alphaproteobacteria</taxon>
        <taxon>Hyphomicrobiales</taxon>
        <taxon>Methylocystaceae</taxon>
        <taxon>Methylosinus</taxon>
    </lineage>
</organism>
<protein>
    <recommendedName>
        <fullName evidence="1">Ribosomal RNA large subunit methyltransferase J</fullName>
        <ecNumber evidence="1">2.1.1.266</ecNumber>
    </recommendedName>
    <alternativeName>
        <fullName evidence="1">23S rRNA (adenine(2030)-N6)-methyltransferase</fullName>
    </alternativeName>
    <alternativeName>
        <fullName evidence="1">23S rRNA m6A2030 methyltransferase</fullName>
    </alternativeName>
</protein>
<dbReference type="PANTHER" id="PTHR37426:SF1">
    <property type="entry name" value="RIBOSOMAL RNA LARGE SUBUNIT METHYLTRANSFERASE J"/>
    <property type="match status" value="1"/>
</dbReference>
<comment type="similarity">
    <text evidence="1">Belongs to the RlmJ family.</text>
</comment>
<comment type="caution">
    <text evidence="2">The sequence shown here is derived from an EMBL/GenBank/DDBJ whole genome shotgun (WGS) entry which is preliminary data.</text>
</comment>
<keyword evidence="1 2" id="KW-0808">Transferase</keyword>
<dbReference type="GO" id="GO:0070475">
    <property type="term" value="P:rRNA base methylation"/>
    <property type="evidence" value="ECO:0007669"/>
    <property type="project" value="UniProtKB-UniRule"/>
</dbReference>
<feature type="binding site" evidence="1">
    <location>
        <position position="115"/>
    </location>
    <ligand>
        <name>S-adenosyl-L-methionine</name>
        <dbReference type="ChEBI" id="CHEBI:59789"/>
    </ligand>
</feature>
<feature type="site" description="Interaction with substrate rRNA" evidence="1">
    <location>
        <position position="4"/>
    </location>
</feature>
<dbReference type="AlphaFoldDB" id="A0A549T358"/>
<reference evidence="2 3" key="1">
    <citation type="submission" date="2019-07" db="EMBL/GenBank/DDBJ databases">
        <title>Ln-dependent methylotrophs.</title>
        <authorList>
            <person name="Tani A."/>
        </authorList>
    </citation>
    <scope>NUCLEOTIDE SEQUENCE [LARGE SCALE GENOMIC DNA]</scope>
    <source>
        <strain evidence="2 3">SM89A</strain>
    </source>
</reference>
<dbReference type="InterPro" id="IPR029063">
    <property type="entry name" value="SAM-dependent_MTases_sf"/>
</dbReference>
<keyword evidence="1 2" id="KW-0489">Methyltransferase</keyword>
<dbReference type="Pfam" id="PF04378">
    <property type="entry name" value="RsmJ"/>
    <property type="match status" value="1"/>
</dbReference>
<dbReference type="Gene3D" id="3.40.50.150">
    <property type="entry name" value="Vaccinia Virus protein VP39"/>
    <property type="match status" value="1"/>
</dbReference>
<dbReference type="HAMAP" id="MF_00934">
    <property type="entry name" value="23SrRNA_methyltr_J"/>
    <property type="match status" value="1"/>
</dbReference>
<feature type="binding site" evidence="1">
    <location>
        <position position="19"/>
    </location>
    <ligand>
        <name>S-adenosyl-L-methionine</name>
        <dbReference type="ChEBI" id="CHEBI:59789"/>
    </ligand>
</feature>
<gene>
    <name evidence="1" type="primary">rlmJ</name>
    <name evidence="2" type="ORF">FM996_05100</name>
</gene>
<feature type="binding site" evidence="1">
    <location>
        <position position="161"/>
    </location>
    <ligand>
        <name>S-adenosyl-L-methionine</name>
        <dbReference type="ChEBI" id="CHEBI:59789"/>
    </ligand>
</feature>
<feature type="active site" description="Proton acceptor" evidence="1">
    <location>
        <position position="161"/>
    </location>
</feature>
<keyword evidence="1" id="KW-0949">S-adenosyl-L-methionine</keyword>
<feature type="binding site" evidence="1">
    <location>
        <position position="97"/>
    </location>
    <ligand>
        <name>S-adenosyl-L-methionine</name>
        <dbReference type="ChEBI" id="CHEBI:59789"/>
    </ligand>
</feature>
<feature type="binding site" evidence="1">
    <location>
        <begin position="140"/>
        <end position="141"/>
    </location>
    <ligand>
        <name>S-adenosyl-L-methionine</name>
        <dbReference type="ChEBI" id="CHEBI:59789"/>
    </ligand>
</feature>
<sequence length="274" mass="30658">MVNYRHAFHAGNHTEVFKHAVLTLLLEHLLQKTKPFSVLDTHGGLGVYDLDSEEATRTNERCAGIDRVFGKPLASAPMYSRIVETLNGKSLRFYPGSPELIKLALRERDRLVVCELHPQDGALLKARYRSDRRIAVHERDGFEAVGALLPPEERRGLVFIDPPFEKRNDVDQIANSLRTGFGKWATGIFAVWYPIKDGSFGDRIAAAAVGAGFKNVLRAEFCPFPRDGLALAGSGLVICNPPWTIDYKIRHLCQELKVVLGYHLSNWSIDLVKP</sequence>
<name>A0A549T358_METSR</name>
<dbReference type="EMBL" id="VJMF01000022">
    <property type="protein sequence ID" value="TRL36306.1"/>
    <property type="molecule type" value="Genomic_DNA"/>
</dbReference>
<dbReference type="SUPFAM" id="SSF53335">
    <property type="entry name" value="S-adenosyl-L-methionine-dependent methyltransferases"/>
    <property type="match status" value="1"/>
</dbReference>
<evidence type="ECO:0000256" key="1">
    <source>
        <dbReference type="HAMAP-Rule" id="MF_00934"/>
    </source>
</evidence>
<dbReference type="GO" id="GO:0003723">
    <property type="term" value="F:RNA binding"/>
    <property type="evidence" value="ECO:0007669"/>
    <property type="project" value="UniProtKB-UniRule"/>
</dbReference>
<proteinExistence type="inferred from homology"/>
<dbReference type="GO" id="GO:0036307">
    <property type="term" value="F:23S rRNA (adenine(2030)-N(6))-methyltransferase activity"/>
    <property type="evidence" value="ECO:0007669"/>
    <property type="project" value="UniProtKB-UniRule"/>
</dbReference>
<dbReference type="PANTHER" id="PTHR37426">
    <property type="entry name" value="RIBOSOMAL RNA LARGE SUBUNIT METHYLTRANSFERASE J"/>
    <property type="match status" value="1"/>
</dbReference>
<dbReference type="GO" id="GO:0005829">
    <property type="term" value="C:cytosol"/>
    <property type="evidence" value="ECO:0007669"/>
    <property type="project" value="TreeGrafter"/>
</dbReference>
<feature type="binding site" evidence="1">
    <location>
        <position position="42"/>
    </location>
    <ligand>
        <name>S-adenosyl-L-methionine</name>
        <dbReference type="ChEBI" id="CHEBI:59789"/>
    </ligand>
</feature>
<dbReference type="InterPro" id="IPR007473">
    <property type="entry name" value="RlmJ"/>
</dbReference>
<evidence type="ECO:0000313" key="2">
    <source>
        <dbReference type="EMBL" id="TRL36306.1"/>
    </source>
</evidence>